<dbReference type="EMBL" id="BMAW01036676">
    <property type="protein sequence ID" value="GFU45081.1"/>
    <property type="molecule type" value="Genomic_DNA"/>
</dbReference>
<evidence type="ECO:0000313" key="1">
    <source>
        <dbReference type="EMBL" id="GFU45081.1"/>
    </source>
</evidence>
<proteinExistence type="predicted"/>
<dbReference type="AlphaFoldDB" id="A0A8X6QXM9"/>
<comment type="caution">
    <text evidence="1">The sequence shown here is derived from an EMBL/GenBank/DDBJ whole genome shotgun (WGS) entry which is preliminary data.</text>
</comment>
<reference evidence="1" key="1">
    <citation type="submission" date="2020-08" db="EMBL/GenBank/DDBJ databases">
        <title>Multicomponent nature underlies the extraordinary mechanical properties of spider dragline silk.</title>
        <authorList>
            <person name="Kono N."/>
            <person name="Nakamura H."/>
            <person name="Mori M."/>
            <person name="Yoshida Y."/>
            <person name="Ohtoshi R."/>
            <person name="Malay A.D."/>
            <person name="Moran D.A.P."/>
            <person name="Tomita M."/>
            <person name="Numata K."/>
            <person name="Arakawa K."/>
        </authorList>
    </citation>
    <scope>NUCLEOTIDE SEQUENCE</scope>
</reference>
<name>A0A8X6QXM9_NEPPI</name>
<organism evidence="1 2">
    <name type="scientific">Nephila pilipes</name>
    <name type="common">Giant wood spider</name>
    <name type="synonym">Nephila maculata</name>
    <dbReference type="NCBI Taxonomy" id="299642"/>
    <lineage>
        <taxon>Eukaryota</taxon>
        <taxon>Metazoa</taxon>
        <taxon>Ecdysozoa</taxon>
        <taxon>Arthropoda</taxon>
        <taxon>Chelicerata</taxon>
        <taxon>Arachnida</taxon>
        <taxon>Araneae</taxon>
        <taxon>Araneomorphae</taxon>
        <taxon>Entelegynae</taxon>
        <taxon>Araneoidea</taxon>
        <taxon>Nephilidae</taxon>
        <taxon>Nephila</taxon>
    </lineage>
</organism>
<sequence length="93" mass="11092">MGLYLINFERRAQIPKKDWVAYPLAVLPPELSNMLARETPDNANNYNFFKSLIPKIYKLSSEKLKQYFYTHYETPDKSWKNYAQELSSYFPES</sequence>
<dbReference type="OrthoDB" id="6435150at2759"/>
<evidence type="ECO:0000313" key="2">
    <source>
        <dbReference type="Proteomes" id="UP000887013"/>
    </source>
</evidence>
<protein>
    <submittedName>
        <fullName evidence="1">SCAN box domain-containing protein</fullName>
    </submittedName>
</protein>
<dbReference type="Proteomes" id="UP000887013">
    <property type="component" value="Unassembled WGS sequence"/>
</dbReference>
<keyword evidence="2" id="KW-1185">Reference proteome</keyword>
<accession>A0A8X6QXM9</accession>
<gene>
    <name evidence="1" type="primary">AVEN_239134_1</name>
    <name evidence="1" type="ORF">NPIL_25411</name>
</gene>